<gene>
    <name evidence="2" type="ORF">E1956_15690</name>
</gene>
<sequence>MPRKASQSTGATEAGVDAANKKIPVIGYALLGRLAHHDQTGYDLSLLMGPPKNYNWEASHSQIYPVLGALAEAGYVTFSHAAERNKKVYSLTDAGREALRAWVAEAPTPSPTRNEFNLKVFSLWLLPPEEAVDVITKQIALVEREIADIDAHLADAQRRYDVQFPVGADHHVFGLYSSVMFTRESRVFTLQWYRWMLDEYEKIPPSRKGARRQP</sequence>
<feature type="domain" description="Transcription regulator PadR N-terminal" evidence="1">
    <location>
        <begin position="30"/>
        <end position="100"/>
    </location>
</feature>
<reference evidence="2 3" key="1">
    <citation type="submission" date="2019-03" db="EMBL/GenBank/DDBJ databases">
        <title>Paraburkholderia sp. 7MH5, isolated from subtropical forest soil.</title>
        <authorList>
            <person name="Gao Z.-H."/>
            <person name="Qiu L.-H."/>
        </authorList>
    </citation>
    <scope>NUCLEOTIDE SEQUENCE [LARGE SCALE GENOMIC DNA]</scope>
    <source>
        <strain evidence="2 3">7MH5</strain>
    </source>
</reference>
<dbReference type="EMBL" id="CP038149">
    <property type="protein sequence ID" value="QBQ98721.1"/>
    <property type="molecule type" value="Genomic_DNA"/>
</dbReference>
<dbReference type="InterPro" id="IPR036390">
    <property type="entry name" value="WH_DNA-bd_sf"/>
</dbReference>
<dbReference type="InterPro" id="IPR005149">
    <property type="entry name" value="Tscrpt_reg_PadR_N"/>
</dbReference>
<dbReference type="PANTHER" id="PTHR43252:SF2">
    <property type="entry name" value="TRANSCRIPTION REGULATOR, PADR-LIKE FAMILY"/>
    <property type="match status" value="1"/>
</dbReference>
<dbReference type="Pfam" id="PF03551">
    <property type="entry name" value="PadR"/>
    <property type="match status" value="1"/>
</dbReference>
<dbReference type="InterPro" id="IPR036388">
    <property type="entry name" value="WH-like_DNA-bd_sf"/>
</dbReference>
<dbReference type="Proteomes" id="UP000295727">
    <property type="component" value="Chromosome 2"/>
</dbReference>
<accession>A0A4P7CX38</accession>
<evidence type="ECO:0000313" key="3">
    <source>
        <dbReference type="Proteomes" id="UP000295727"/>
    </source>
</evidence>
<proteinExistence type="predicted"/>
<dbReference type="AlphaFoldDB" id="A0A4P7CX38"/>
<keyword evidence="3" id="KW-1185">Reference proteome</keyword>
<dbReference type="OrthoDB" id="3186544at2"/>
<protein>
    <submittedName>
        <fullName evidence="2">PadR family transcriptional regulator</fullName>
    </submittedName>
</protein>
<dbReference type="PANTHER" id="PTHR43252">
    <property type="entry name" value="TRANSCRIPTIONAL REGULATOR YQJI"/>
    <property type="match status" value="1"/>
</dbReference>
<name>A0A4P7CX38_9BURK</name>
<dbReference type="KEGG" id="ppai:E1956_15690"/>
<dbReference type="SUPFAM" id="SSF46785">
    <property type="entry name" value="Winged helix' DNA-binding domain"/>
    <property type="match status" value="1"/>
</dbReference>
<organism evidence="2 3">
    <name type="scientific">Paraburkholderia pallida</name>
    <dbReference type="NCBI Taxonomy" id="2547399"/>
    <lineage>
        <taxon>Bacteria</taxon>
        <taxon>Pseudomonadati</taxon>
        <taxon>Pseudomonadota</taxon>
        <taxon>Betaproteobacteria</taxon>
        <taxon>Burkholderiales</taxon>
        <taxon>Burkholderiaceae</taxon>
        <taxon>Paraburkholderia</taxon>
    </lineage>
</organism>
<evidence type="ECO:0000259" key="1">
    <source>
        <dbReference type="Pfam" id="PF03551"/>
    </source>
</evidence>
<dbReference type="RefSeq" id="WP_134750783.1">
    <property type="nucleotide sequence ID" value="NZ_CP038149.1"/>
</dbReference>
<dbReference type="Gene3D" id="1.10.10.10">
    <property type="entry name" value="Winged helix-like DNA-binding domain superfamily/Winged helix DNA-binding domain"/>
    <property type="match status" value="1"/>
</dbReference>
<evidence type="ECO:0000313" key="2">
    <source>
        <dbReference type="EMBL" id="QBQ98721.1"/>
    </source>
</evidence>